<feature type="domain" description="Oxo-4-hydroxy-4-carboxy-5-ureidoimidazoline decarboxylase" evidence="3">
    <location>
        <begin position="16"/>
        <end position="103"/>
    </location>
</feature>
<dbReference type="Gene3D" id="1.10.3330.10">
    <property type="entry name" value="Oxo-4-hydroxy-4-carboxy-5-ureidoimidazoline decarboxylase"/>
    <property type="match status" value="1"/>
</dbReference>
<evidence type="ECO:0000256" key="1">
    <source>
        <dbReference type="ARBA" id="ARBA00022631"/>
    </source>
</evidence>
<dbReference type="EMBL" id="CAJVPS010002090">
    <property type="protein sequence ID" value="CAG8560015.1"/>
    <property type="molecule type" value="Genomic_DNA"/>
</dbReference>
<reference evidence="4" key="1">
    <citation type="submission" date="2021-06" db="EMBL/GenBank/DDBJ databases">
        <authorList>
            <person name="Kallberg Y."/>
            <person name="Tangrot J."/>
            <person name="Rosling A."/>
        </authorList>
    </citation>
    <scope>NUCLEOTIDE SEQUENCE</scope>
    <source>
        <strain evidence="4">FL130A</strain>
    </source>
</reference>
<evidence type="ECO:0000256" key="2">
    <source>
        <dbReference type="SAM" id="MobiDB-lite"/>
    </source>
</evidence>
<comment type="caution">
    <text evidence="4">The sequence shown here is derived from an EMBL/GenBank/DDBJ whole genome shotgun (WGS) entry which is preliminary data.</text>
</comment>
<feature type="region of interest" description="Disordered" evidence="2">
    <location>
        <begin position="95"/>
        <end position="120"/>
    </location>
</feature>
<feature type="compositionally biased region" description="Basic and acidic residues" evidence="2">
    <location>
        <begin position="107"/>
        <end position="118"/>
    </location>
</feature>
<dbReference type="GO" id="GO:0006144">
    <property type="term" value="P:purine nucleobase metabolic process"/>
    <property type="evidence" value="ECO:0007669"/>
    <property type="project" value="UniProtKB-KW"/>
</dbReference>
<evidence type="ECO:0000259" key="3">
    <source>
        <dbReference type="Pfam" id="PF09349"/>
    </source>
</evidence>
<dbReference type="InterPro" id="IPR036778">
    <property type="entry name" value="OHCU_decarboxylase_sf"/>
</dbReference>
<dbReference type="Pfam" id="PF09349">
    <property type="entry name" value="OHCU_decarbox"/>
    <property type="match status" value="2"/>
</dbReference>
<evidence type="ECO:0000313" key="4">
    <source>
        <dbReference type="EMBL" id="CAG8560015.1"/>
    </source>
</evidence>
<sequence length="190" mass="22064">MPSMNLPSISELNEFVYEDFNSTISILFESAPPLGKYLYEARPFSSYSSLINFAESIALNENHLTFQEKLEVINAHPRLGENKKKLSALSYKEQGYENTTATNENDNYGKSDENKNNDDDSINEQLQQLNRKYEEKYGFRFVVFVNRRSRKEIIPILEGRLKDGSKEQELDTGIKEMFKIARDRLSNLEK</sequence>
<feature type="domain" description="Oxo-4-hydroxy-4-carboxy-5-ureidoimidazoline decarboxylase" evidence="3">
    <location>
        <begin position="117"/>
        <end position="185"/>
    </location>
</feature>
<accession>A0A9N9B9F0</accession>
<proteinExistence type="predicted"/>
<dbReference type="SUPFAM" id="SSF158694">
    <property type="entry name" value="UraD-Like"/>
    <property type="match status" value="1"/>
</dbReference>
<keyword evidence="1" id="KW-0659">Purine metabolism</keyword>
<dbReference type="OrthoDB" id="5398391at2759"/>
<feature type="compositionally biased region" description="Polar residues" evidence="2">
    <location>
        <begin position="96"/>
        <end position="106"/>
    </location>
</feature>
<dbReference type="Proteomes" id="UP000789508">
    <property type="component" value="Unassembled WGS sequence"/>
</dbReference>
<dbReference type="InterPro" id="IPR018020">
    <property type="entry name" value="OHCU_decarboxylase"/>
</dbReference>
<gene>
    <name evidence="4" type="ORF">ALEPTO_LOCUS6305</name>
</gene>
<name>A0A9N9B9F0_9GLOM</name>
<organism evidence="4 5">
    <name type="scientific">Ambispora leptoticha</name>
    <dbReference type="NCBI Taxonomy" id="144679"/>
    <lineage>
        <taxon>Eukaryota</taxon>
        <taxon>Fungi</taxon>
        <taxon>Fungi incertae sedis</taxon>
        <taxon>Mucoromycota</taxon>
        <taxon>Glomeromycotina</taxon>
        <taxon>Glomeromycetes</taxon>
        <taxon>Archaeosporales</taxon>
        <taxon>Ambisporaceae</taxon>
        <taxon>Ambispora</taxon>
    </lineage>
</organism>
<keyword evidence="5" id="KW-1185">Reference proteome</keyword>
<dbReference type="PANTHER" id="PTHR37987:SF1">
    <property type="entry name" value="OXO-4-HYDROXY-4-CARBOXY-5-UREIDOIMIDAZOLINE DECARBOXYLASE DOMAIN-CONTAINING PROTEIN"/>
    <property type="match status" value="1"/>
</dbReference>
<evidence type="ECO:0000313" key="5">
    <source>
        <dbReference type="Proteomes" id="UP000789508"/>
    </source>
</evidence>
<dbReference type="PANTHER" id="PTHR37987">
    <property type="entry name" value="CHROMOSOME 9, WHOLE GENOME SHOTGUN SEQUENCE"/>
    <property type="match status" value="1"/>
</dbReference>
<protein>
    <submittedName>
        <fullName evidence="4">2645_t:CDS:1</fullName>
    </submittedName>
</protein>
<dbReference type="AlphaFoldDB" id="A0A9N9B9F0"/>